<organism evidence="9 10">
    <name type="scientific">Gangjinia marincola</name>
    <dbReference type="NCBI Taxonomy" id="578463"/>
    <lineage>
        <taxon>Bacteria</taxon>
        <taxon>Pseudomonadati</taxon>
        <taxon>Bacteroidota</taxon>
        <taxon>Flavobacteriia</taxon>
        <taxon>Flavobacteriales</taxon>
        <taxon>Flavobacteriaceae</taxon>
        <taxon>Gangjinia</taxon>
    </lineage>
</organism>
<evidence type="ECO:0000256" key="4">
    <source>
        <dbReference type="ARBA" id="ARBA00022801"/>
    </source>
</evidence>
<keyword evidence="7" id="KW-0456">Lyase</keyword>
<comment type="caution">
    <text evidence="9">The sequence shown here is derived from an EMBL/GenBank/DDBJ whole genome shotgun (WGS) entry which is preliminary data.</text>
</comment>
<dbReference type="PANTHER" id="PTHR13604:SF0">
    <property type="entry name" value="ABASIC SITE PROCESSING PROTEIN HMCES"/>
    <property type="match status" value="1"/>
</dbReference>
<name>A0ABN1MH11_9FLAO</name>
<gene>
    <name evidence="9" type="ORF">GCM10009117_12870</name>
</gene>
<dbReference type="RefSeq" id="WP_343764990.1">
    <property type="nucleotide sequence ID" value="NZ_BAAAFG010000013.1"/>
</dbReference>
<evidence type="ECO:0000256" key="2">
    <source>
        <dbReference type="ARBA" id="ARBA00022670"/>
    </source>
</evidence>
<protein>
    <recommendedName>
        <fullName evidence="8">Abasic site processing protein</fullName>
        <ecNumber evidence="8">3.4.-.-</ecNumber>
    </recommendedName>
</protein>
<evidence type="ECO:0000256" key="1">
    <source>
        <dbReference type="ARBA" id="ARBA00008136"/>
    </source>
</evidence>
<evidence type="ECO:0000256" key="5">
    <source>
        <dbReference type="ARBA" id="ARBA00023124"/>
    </source>
</evidence>
<evidence type="ECO:0000256" key="3">
    <source>
        <dbReference type="ARBA" id="ARBA00022763"/>
    </source>
</evidence>
<reference evidence="9 10" key="1">
    <citation type="journal article" date="2019" name="Int. J. Syst. Evol. Microbiol.">
        <title>The Global Catalogue of Microorganisms (GCM) 10K type strain sequencing project: providing services to taxonomists for standard genome sequencing and annotation.</title>
        <authorList>
            <consortium name="The Broad Institute Genomics Platform"/>
            <consortium name="The Broad Institute Genome Sequencing Center for Infectious Disease"/>
            <person name="Wu L."/>
            <person name="Ma J."/>
        </authorList>
    </citation>
    <scope>NUCLEOTIDE SEQUENCE [LARGE SCALE GENOMIC DNA]</scope>
    <source>
        <strain evidence="9 10">JCM 16082</strain>
    </source>
</reference>
<dbReference type="InterPro" id="IPR036590">
    <property type="entry name" value="SRAP-like"/>
</dbReference>
<comment type="similarity">
    <text evidence="1 8">Belongs to the SOS response-associated peptidase family.</text>
</comment>
<evidence type="ECO:0000313" key="10">
    <source>
        <dbReference type="Proteomes" id="UP001500507"/>
    </source>
</evidence>
<dbReference type="EMBL" id="BAAAFG010000013">
    <property type="protein sequence ID" value="GAA0872140.1"/>
    <property type="molecule type" value="Genomic_DNA"/>
</dbReference>
<accession>A0ABN1MH11</accession>
<evidence type="ECO:0000256" key="7">
    <source>
        <dbReference type="ARBA" id="ARBA00023239"/>
    </source>
</evidence>
<keyword evidence="2 8" id="KW-0645">Protease</keyword>
<keyword evidence="5" id="KW-0190">Covalent protein-DNA linkage</keyword>
<dbReference type="SUPFAM" id="SSF143081">
    <property type="entry name" value="BB1717-like"/>
    <property type="match status" value="1"/>
</dbReference>
<keyword evidence="6" id="KW-0238">DNA-binding</keyword>
<dbReference type="EC" id="3.4.-.-" evidence="8"/>
<evidence type="ECO:0000256" key="8">
    <source>
        <dbReference type="RuleBase" id="RU364100"/>
    </source>
</evidence>
<dbReference type="PANTHER" id="PTHR13604">
    <property type="entry name" value="DC12-RELATED"/>
    <property type="match status" value="1"/>
</dbReference>
<dbReference type="Proteomes" id="UP001500507">
    <property type="component" value="Unassembled WGS sequence"/>
</dbReference>
<evidence type="ECO:0000313" key="9">
    <source>
        <dbReference type="EMBL" id="GAA0872140.1"/>
    </source>
</evidence>
<keyword evidence="4 8" id="KW-0378">Hydrolase</keyword>
<proteinExistence type="inferred from homology"/>
<dbReference type="Pfam" id="PF02586">
    <property type="entry name" value="SRAP"/>
    <property type="match status" value="1"/>
</dbReference>
<dbReference type="InterPro" id="IPR003738">
    <property type="entry name" value="SRAP"/>
</dbReference>
<keyword evidence="10" id="KW-1185">Reference proteome</keyword>
<sequence>MYYRLSNTAGMKEIERNFDSTFDFPKLYETQHVINGLKESSIPVITMQKPSSIQFAIWGVLPEGYTGEWQIFQDNFNTLNINYNQLKKTVWCCNMLETRRCIIIANGIFCSRLFDGELYPYYVTAKNQEAFGMAGVYNVLEDGFITASFLTSPLTPEMKRIQHIGDHMPHIMSAEDAKNWIDPSNSETDVEILAHLPVSLALNYHPIAKEFFDQNITYKSGLEPVIYRSIPKA</sequence>
<dbReference type="Gene3D" id="3.90.1680.10">
    <property type="entry name" value="SOS response associated peptidase-like"/>
    <property type="match status" value="1"/>
</dbReference>
<evidence type="ECO:0000256" key="6">
    <source>
        <dbReference type="ARBA" id="ARBA00023125"/>
    </source>
</evidence>
<keyword evidence="3" id="KW-0227">DNA damage</keyword>